<keyword evidence="7" id="KW-0143">Chaperone</keyword>
<dbReference type="PANTHER" id="PTHR46749:SF1">
    <property type="entry name" value="COMPLEX III ASSEMBLY FACTOR LYRM7"/>
    <property type="match status" value="1"/>
</dbReference>
<dbReference type="InterPro" id="IPR008011">
    <property type="entry name" value="Complex1_LYR_dom"/>
</dbReference>
<reference evidence="10" key="2">
    <citation type="submission" date="2020-01" db="EMBL/GenBank/DDBJ databases">
        <authorList>
            <person name="Perkins V."/>
            <person name="Lessard M.-H."/>
            <person name="Dugat-Bony E."/>
            <person name="Frenette M."/>
            <person name="Labrie S."/>
        </authorList>
    </citation>
    <scope>NUCLEOTIDE SEQUENCE</scope>
    <source>
        <strain evidence="10">LMA-70</strain>
    </source>
</reference>
<evidence type="ECO:0000256" key="1">
    <source>
        <dbReference type="ARBA" id="ARBA00004305"/>
    </source>
</evidence>
<dbReference type="GO" id="GO:0005759">
    <property type="term" value="C:mitochondrial matrix"/>
    <property type="evidence" value="ECO:0007669"/>
    <property type="project" value="UniProtKB-SubCell"/>
</dbReference>
<evidence type="ECO:0000256" key="5">
    <source>
        <dbReference type="ARBA" id="ARBA00022946"/>
    </source>
</evidence>
<evidence type="ECO:0000256" key="6">
    <source>
        <dbReference type="ARBA" id="ARBA00023128"/>
    </source>
</evidence>
<dbReference type="CDD" id="cd20267">
    <property type="entry name" value="Complex1_LYR_LYRM7"/>
    <property type="match status" value="1"/>
</dbReference>
<organism evidence="10 11">
    <name type="scientific">Geotrichum candidum</name>
    <name type="common">Oospora lactis</name>
    <name type="synonym">Dipodascus geotrichum</name>
    <dbReference type="NCBI Taxonomy" id="1173061"/>
    <lineage>
        <taxon>Eukaryota</taxon>
        <taxon>Fungi</taxon>
        <taxon>Dikarya</taxon>
        <taxon>Ascomycota</taxon>
        <taxon>Saccharomycotina</taxon>
        <taxon>Dipodascomycetes</taxon>
        <taxon>Dipodascales</taxon>
        <taxon>Dipodascaceae</taxon>
        <taxon>Geotrichum</taxon>
    </lineage>
</organism>
<dbReference type="AlphaFoldDB" id="A0A9P5G2N8"/>
<dbReference type="EMBL" id="QQZK01000153">
    <property type="protein sequence ID" value="KAF5095248.1"/>
    <property type="molecule type" value="Genomic_DNA"/>
</dbReference>
<dbReference type="InterPro" id="IPR045298">
    <property type="entry name" value="Complex1_LYR_LYRM7"/>
</dbReference>
<reference evidence="10" key="1">
    <citation type="journal article" date="2020" name="Front. Microbiol.">
        <title>Phenotypic and Genetic Characterization of the Cheese Ripening Yeast Geotrichum candidum.</title>
        <authorList>
            <person name="Perkins V."/>
            <person name="Vignola S."/>
            <person name="Lessard M.H."/>
            <person name="Plante P.L."/>
            <person name="Corbeil J."/>
            <person name="Dugat-Bony E."/>
            <person name="Frenette M."/>
            <person name="Labrie S."/>
        </authorList>
    </citation>
    <scope>NUCLEOTIDE SEQUENCE</scope>
    <source>
        <strain evidence="10">LMA-70</strain>
    </source>
</reference>
<dbReference type="PANTHER" id="PTHR46749">
    <property type="entry name" value="COMPLEX III ASSEMBLY FACTOR LYRM7"/>
    <property type="match status" value="1"/>
</dbReference>
<comment type="caution">
    <text evidence="10">The sequence shown here is derived from an EMBL/GenBank/DDBJ whole genome shotgun (WGS) entry which is preliminary data.</text>
</comment>
<evidence type="ECO:0000256" key="4">
    <source>
        <dbReference type="ARBA" id="ARBA00015108"/>
    </source>
</evidence>
<dbReference type="Proteomes" id="UP000750522">
    <property type="component" value="Unassembled WGS sequence"/>
</dbReference>
<comment type="similarity">
    <text evidence="2">Belongs to the complex I LYR family. MZM1 subfamily.</text>
</comment>
<evidence type="ECO:0000259" key="9">
    <source>
        <dbReference type="Pfam" id="PF05347"/>
    </source>
</evidence>
<evidence type="ECO:0000256" key="2">
    <source>
        <dbReference type="ARBA" id="ARBA00009949"/>
    </source>
</evidence>
<dbReference type="GO" id="GO:0044183">
    <property type="term" value="F:protein folding chaperone"/>
    <property type="evidence" value="ECO:0007669"/>
    <property type="project" value="TreeGrafter"/>
</dbReference>
<comment type="subunit">
    <text evidence="3">Interacts with RIP1.</text>
</comment>
<dbReference type="GO" id="GO:0034551">
    <property type="term" value="P:mitochondrial respiratory chain complex III assembly"/>
    <property type="evidence" value="ECO:0007669"/>
    <property type="project" value="InterPro"/>
</dbReference>
<comment type="function">
    <text evidence="8">Assembly factor required for Rieske Fe-S protein RIP1 incorporation into the cytochrome b-c1 (CIII) complex. Functions as a chaperone, binding to this subunit within the mitochondrial matrix and stabilizing it prior to its translocation and insertion into the late CIII dimeric intermediate within the mitochondrial inner membrane. Modulates the mitochondrial matrix zinc pool.</text>
</comment>
<proteinExistence type="inferred from homology"/>
<feature type="domain" description="Complex 1 LYR protein" evidence="9">
    <location>
        <begin position="8"/>
        <end position="60"/>
    </location>
</feature>
<keyword evidence="5" id="KW-0809">Transit peptide</keyword>
<sequence>MSSVEAINTYRAILKACNRLFKGDEFRRVAAWTEVRRQYEEARNLTDPAAIAERLVIGKDVNTMLRKNVVQGTPSEKDPERYSKF</sequence>
<evidence type="ECO:0000256" key="7">
    <source>
        <dbReference type="ARBA" id="ARBA00023186"/>
    </source>
</evidence>
<evidence type="ECO:0000313" key="11">
    <source>
        <dbReference type="Proteomes" id="UP000750522"/>
    </source>
</evidence>
<protein>
    <recommendedName>
        <fullName evidence="4">Mitochondrial zinc maintenance protein 1, mitochondrial</fullName>
    </recommendedName>
</protein>
<gene>
    <name evidence="10" type="ORF">DV451_004730</name>
</gene>
<evidence type="ECO:0000256" key="8">
    <source>
        <dbReference type="ARBA" id="ARBA00025268"/>
    </source>
</evidence>
<dbReference type="Pfam" id="PF05347">
    <property type="entry name" value="Complex1_LYR"/>
    <property type="match status" value="1"/>
</dbReference>
<evidence type="ECO:0000313" key="10">
    <source>
        <dbReference type="EMBL" id="KAF5095248.1"/>
    </source>
</evidence>
<name>A0A9P5G2N8_GEOCN</name>
<dbReference type="InterPro" id="IPR050435">
    <property type="entry name" value="MZM1/LYRM7"/>
</dbReference>
<accession>A0A9P5G2N8</accession>
<keyword evidence="6" id="KW-0496">Mitochondrion</keyword>
<comment type="subcellular location">
    <subcellularLocation>
        <location evidence="1">Mitochondrion matrix</location>
    </subcellularLocation>
</comment>
<evidence type="ECO:0000256" key="3">
    <source>
        <dbReference type="ARBA" id="ARBA00011589"/>
    </source>
</evidence>